<gene>
    <name evidence="1" type="ORF">COX26_00010</name>
</gene>
<dbReference type="EMBL" id="PCRZ01000001">
    <property type="protein sequence ID" value="PIP30176.1"/>
    <property type="molecule type" value="Genomic_DNA"/>
</dbReference>
<evidence type="ECO:0000313" key="2">
    <source>
        <dbReference type="Proteomes" id="UP000228812"/>
    </source>
</evidence>
<comment type="caution">
    <text evidence="1">The sequence shown here is derived from an EMBL/GenBank/DDBJ whole genome shotgun (WGS) entry which is preliminary data.</text>
</comment>
<protein>
    <submittedName>
        <fullName evidence="1">Uncharacterized protein</fullName>
    </submittedName>
</protein>
<dbReference type="Proteomes" id="UP000228812">
    <property type="component" value="Unassembled WGS sequence"/>
</dbReference>
<sequence>MRVHLRFPTSARGRRALLSVAILGISLAASAYLMLATAPGKSIGNTPGFEASAAGALSQNLNFVRALPNLTNEFTDQALERLIAQNETLKAGGEAAQNPKLLPEEADVAAIISKIIDDELATEAIKESDLKVNASDAKETQLVYLLFVDQALKTQGNEMPDLADRSLTAYFTDTAAKLDETAEILKAVKAPPSWLGIHRDLVAFFLKQRNIYRSLGAADTDPLRFTIATTRLLPAEAEEEFQKIQAKIEQKITDEKLI</sequence>
<reference evidence="1 2" key="1">
    <citation type="submission" date="2017-09" db="EMBL/GenBank/DDBJ databases">
        <title>Depth-based differentiation of microbial function through sediment-hosted aquifers and enrichment of novel symbionts in the deep terrestrial subsurface.</title>
        <authorList>
            <person name="Probst A.J."/>
            <person name="Ladd B."/>
            <person name="Jarett J.K."/>
            <person name="Geller-Mcgrath D.E."/>
            <person name="Sieber C.M."/>
            <person name="Emerson J.B."/>
            <person name="Anantharaman K."/>
            <person name="Thomas B.C."/>
            <person name="Malmstrom R."/>
            <person name="Stieglmeier M."/>
            <person name="Klingl A."/>
            <person name="Woyke T."/>
            <person name="Ryan C.M."/>
            <person name="Banfield J.F."/>
        </authorList>
    </citation>
    <scope>NUCLEOTIDE SEQUENCE [LARGE SCALE GENOMIC DNA]</scope>
    <source>
        <strain evidence="1">CG23_combo_of_CG06-09_8_20_14_all_54_14</strain>
    </source>
</reference>
<name>A0A2G9ZAJ5_9BACT</name>
<organism evidence="1 2">
    <name type="scientific">Candidatus Jorgensenbacteria bacterium CG23_combo_of_CG06-09_8_20_14_all_54_14</name>
    <dbReference type="NCBI Taxonomy" id="1974595"/>
    <lineage>
        <taxon>Bacteria</taxon>
        <taxon>Candidatus Joergenseniibacteriota</taxon>
    </lineage>
</organism>
<dbReference type="AlphaFoldDB" id="A0A2G9ZAJ5"/>
<proteinExistence type="predicted"/>
<evidence type="ECO:0000313" key="1">
    <source>
        <dbReference type="EMBL" id="PIP30176.1"/>
    </source>
</evidence>
<accession>A0A2G9ZAJ5</accession>